<proteinExistence type="predicted"/>
<evidence type="ECO:0000256" key="1">
    <source>
        <dbReference type="SAM" id="Phobius"/>
    </source>
</evidence>
<keyword evidence="3" id="KW-1185">Reference proteome</keyword>
<feature type="transmembrane region" description="Helical" evidence="1">
    <location>
        <begin position="57"/>
        <end position="74"/>
    </location>
</feature>
<keyword evidence="1" id="KW-0812">Transmembrane</keyword>
<evidence type="ECO:0000313" key="2">
    <source>
        <dbReference type="EMBL" id="AVF37709.1"/>
    </source>
</evidence>
<organism evidence="2 3">
    <name type="scientific">Rahnella sikkimica</name>
    <dbReference type="NCBI Taxonomy" id="1805933"/>
    <lineage>
        <taxon>Bacteria</taxon>
        <taxon>Pseudomonadati</taxon>
        <taxon>Pseudomonadota</taxon>
        <taxon>Gammaproteobacteria</taxon>
        <taxon>Enterobacterales</taxon>
        <taxon>Yersiniaceae</taxon>
        <taxon>Rahnella</taxon>
    </lineage>
</organism>
<keyword evidence="2" id="KW-0614">Plasmid</keyword>
<keyword evidence="1" id="KW-1133">Transmembrane helix</keyword>
<geneLocation type="plasmid" evidence="2 3">
    <name>unnamed1</name>
</geneLocation>
<accession>A0A2L1UXN5</accession>
<keyword evidence="1" id="KW-0472">Membrane</keyword>
<feature type="transmembrane region" description="Helical" evidence="1">
    <location>
        <begin position="80"/>
        <end position="97"/>
    </location>
</feature>
<dbReference type="EMBL" id="CP019063">
    <property type="protein sequence ID" value="AVF37709.1"/>
    <property type="molecule type" value="Genomic_DNA"/>
</dbReference>
<dbReference type="AlphaFoldDB" id="A0A2L1UXN5"/>
<protein>
    <submittedName>
        <fullName evidence="2">Uncharacterized protein</fullName>
    </submittedName>
</protein>
<gene>
    <name evidence="2" type="ORF">BV494_22595</name>
</gene>
<name>A0A2L1UXN5_9GAMM</name>
<dbReference type="KEGG" id="rox:BV494_22595"/>
<sequence>MRGFSVMDNAVIKSLKVKKIKTISGCFSIFSFLVYIISLLIYGLCRYGYAGMYVGGLYYLSYILIIFSILFGIFSLSKNSIVISMFIVAFILLSNKYDVRGFLFKSGFQWYVASHQDFKNNCIPYVYGESGSQVISWCMRVHDSVANNMSDVIYDPSGEINRKKIDRSDEWMEAFVFLAKKTKGSALNIMNFIENLHDVEYMTYPLGNGYYEVWYNLYY</sequence>
<reference evidence="3" key="1">
    <citation type="submission" date="2017-01" db="EMBL/GenBank/DDBJ databases">
        <title>Genome sequence of Rouxiella sp. ERMR1:05.</title>
        <authorList>
            <person name="Kumar R."/>
            <person name="Singh D."/>
            <person name="Kumar S."/>
        </authorList>
    </citation>
    <scope>NUCLEOTIDE SEQUENCE [LARGE SCALE GENOMIC DNA]</scope>
    <source>
        <strain evidence="3">ERMR1:05</strain>
        <plasmid evidence="3">unnamed1</plasmid>
    </source>
</reference>
<evidence type="ECO:0000313" key="3">
    <source>
        <dbReference type="Proteomes" id="UP000239197"/>
    </source>
</evidence>
<dbReference type="Proteomes" id="UP000239197">
    <property type="component" value="Plasmid unnamed1"/>
</dbReference>
<feature type="transmembrane region" description="Helical" evidence="1">
    <location>
        <begin position="20"/>
        <end position="45"/>
    </location>
</feature>